<accession>X1B7K4</accession>
<evidence type="ECO:0008006" key="2">
    <source>
        <dbReference type="Google" id="ProtNLM"/>
    </source>
</evidence>
<dbReference type="SUPFAM" id="SSF57783">
    <property type="entry name" value="Zinc beta-ribbon"/>
    <property type="match status" value="1"/>
</dbReference>
<dbReference type="GO" id="GO:0003677">
    <property type="term" value="F:DNA binding"/>
    <property type="evidence" value="ECO:0007669"/>
    <property type="project" value="InterPro"/>
</dbReference>
<dbReference type="AlphaFoldDB" id="X1B7K4"/>
<reference evidence="1" key="1">
    <citation type="journal article" date="2014" name="Front. Microbiol.">
        <title>High frequency of phylogenetically diverse reductive dehalogenase-homologous genes in deep subseafloor sedimentary metagenomes.</title>
        <authorList>
            <person name="Kawai M."/>
            <person name="Futagami T."/>
            <person name="Toyoda A."/>
            <person name="Takaki Y."/>
            <person name="Nishi S."/>
            <person name="Hori S."/>
            <person name="Arai W."/>
            <person name="Tsubouchi T."/>
            <person name="Morono Y."/>
            <person name="Uchiyama I."/>
            <person name="Ito T."/>
            <person name="Fujiyama A."/>
            <person name="Inagaki F."/>
            <person name="Takami H."/>
        </authorList>
    </citation>
    <scope>NUCLEOTIDE SEQUENCE</scope>
    <source>
        <strain evidence="1">Expedition CK06-06</strain>
    </source>
</reference>
<sequence>EIKDDIKIQTITKKTLLEALEPFLKKEDKFVETVTTGLNWDIGTVLKTLHGIQEQRETDEGVEHWGAHPVHGSSKGEEGSNFNLNPTKGVWHCYRCNTGGDALSLIAMLNGLVKCEDCKPGFFSTKEGKKIFLKAKKIGTEKYAFEDTRLLLFNRDKRKGALLVQNIVEYIMQQCKFITVRDATGRLPHIYAYEDGYYKLFGEDLIKIELKKILNNQNVPYKTQYEKEILNYIKTENIVERDEINPPKHLLNLANSFQKLFYSWGVFL</sequence>
<name>X1B7K4_9ZZZZ</name>
<comment type="caution">
    <text evidence="1">The sequence shown here is derived from an EMBL/GenBank/DDBJ whole genome shotgun (WGS) entry which is preliminary data.</text>
</comment>
<organism evidence="1">
    <name type="scientific">marine sediment metagenome</name>
    <dbReference type="NCBI Taxonomy" id="412755"/>
    <lineage>
        <taxon>unclassified sequences</taxon>
        <taxon>metagenomes</taxon>
        <taxon>ecological metagenomes</taxon>
    </lineage>
</organism>
<proteinExistence type="predicted"/>
<dbReference type="Gene3D" id="3.90.580.10">
    <property type="entry name" value="Zinc finger, CHC2-type domain"/>
    <property type="match status" value="1"/>
</dbReference>
<dbReference type="InterPro" id="IPR036977">
    <property type="entry name" value="DNA_primase_Znf_CHC2"/>
</dbReference>
<dbReference type="GO" id="GO:0008270">
    <property type="term" value="F:zinc ion binding"/>
    <property type="evidence" value="ECO:0007669"/>
    <property type="project" value="InterPro"/>
</dbReference>
<feature type="non-terminal residue" evidence="1">
    <location>
        <position position="1"/>
    </location>
</feature>
<dbReference type="GO" id="GO:0006260">
    <property type="term" value="P:DNA replication"/>
    <property type="evidence" value="ECO:0007669"/>
    <property type="project" value="InterPro"/>
</dbReference>
<gene>
    <name evidence="1" type="ORF">S01H4_35256</name>
</gene>
<evidence type="ECO:0000313" key="1">
    <source>
        <dbReference type="EMBL" id="GAG77287.1"/>
    </source>
</evidence>
<protein>
    <recommendedName>
        <fullName evidence="2">Zinc finger CHC2-type domain-containing protein</fullName>
    </recommendedName>
</protein>
<dbReference type="EMBL" id="BART01018722">
    <property type="protein sequence ID" value="GAG77287.1"/>
    <property type="molecule type" value="Genomic_DNA"/>
</dbReference>